<evidence type="ECO:0000256" key="1">
    <source>
        <dbReference type="SAM" id="SignalP"/>
    </source>
</evidence>
<sequence>MKPIKTFLLCLITICLSSSNIYSQEDPDKPVFVLVHGTFQWGGQWNLLKSDLVSKGYLVYNPTLTGLGERNHLLSKETGITTHINDIVNLIEWNNLDNIILVAHSYGGPVISGVVDKVGNKIKHQVYIDCAPADHGENTLDVFGPEVARISMESAEENGDGWLITADALREPIPTMSKHPLKSYVERVEIMNDVKTDGTIILATEAMSIFGYMRTISAPKKAEARDWEIITIEGPHTLQEQDPSMSKISNILVDIYNSI</sequence>
<feature type="signal peptide" evidence="1">
    <location>
        <begin position="1"/>
        <end position="23"/>
    </location>
</feature>
<accession>A0ABV5F0V4</accession>
<evidence type="ECO:0000313" key="4">
    <source>
        <dbReference type="Proteomes" id="UP001589605"/>
    </source>
</evidence>
<dbReference type="Gene3D" id="3.40.50.1820">
    <property type="entry name" value="alpha/beta hydrolase"/>
    <property type="match status" value="1"/>
</dbReference>
<dbReference type="InterPro" id="IPR029058">
    <property type="entry name" value="AB_hydrolase_fold"/>
</dbReference>
<dbReference type="Pfam" id="PF12697">
    <property type="entry name" value="Abhydrolase_6"/>
    <property type="match status" value="1"/>
</dbReference>
<dbReference type="GO" id="GO:0016787">
    <property type="term" value="F:hydrolase activity"/>
    <property type="evidence" value="ECO:0007669"/>
    <property type="project" value="UniProtKB-KW"/>
</dbReference>
<dbReference type="PANTHER" id="PTHR37017">
    <property type="entry name" value="AB HYDROLASE-1 DOMAIN-CONTAINING PROTEIN-RELATED"/>
    <property type="match status" value="1"/>
</dbReference>
<evidence type="ECO:0000259" key="2">
    <source>
        <dbReference type="Pfam" id="PF12697"/>
    </source>
</evidence>
<protein>
    <submittedName>
        <fullName evidence="3">Alpha/beta fold hydrolase</fullName>
    </submittedName>
</protein>
<gene>
    <name evidence="3" type="ORF">ACFFVB_08250</name>
</gene>
<feature type="domain" description="AB hydrolase-1" evidence="2">
    <location>
        <begin position="32"/>
        <end position="165"/>
    </location>
</feature>
<organism evidence="3 4">
    <name type="scientific">Formosa undariae</name>
    <dbReference type="NCBI Taxonomy" id="1325436"/>
    <lineage>
        <taxon>Bacteria</taxon>
        <taxon>Pseudomonadati</taxon>
        <taxon>Bacteroidota</taxon>
        <taxon>Flavobacteriia</taxon>
        <taxon>Flavobacteriales</taxon>
        <taxon>Flavobacteriaceae</taxon>
        <taxon>Formosa</taxon>
    </lineage>
</organism>
<dbReference type="EMBL" id="JBHMEZ010000009">
    <property type="protein sequence ID" value="MFB9053071.1"/>
    <property type="molecule type" value="Genomic_DNA"/>
</dbReference>
<dbReference type="InterPro" id="IPR052897">
    <property type="entry name" value="Sec-Metab_Biosynth_Hydrolase"/>
</dbReference>
<keyword evidence="4" id="KW-1185">Reference proteome</keyword>
<evidence type="ECO:0000313" key="3">
    <source>
        <dbReference type="EMBL" id="MFB9053071.1"/>
    </source>
</evidence>
<name>A0ABV5F0V4_9FLAO</name>
<dbReference type="InterPro" id="IPR000073">
    <property type="entry name" value="AB_hydrolase_1"/>
</dbReference>
<dbReference type="PANTHER" id="PTHR37017:SF11">
    <property type="entry name" value="ESTERASE_LIPASE_THIOESTERASE DOMAIN-CONTAINING PROTEIN"/>
    <property type="match status" value="1"/>
</dbReference>
<dbReference type="Proteomes" id="UP001589605">
    <property type="component" value="Unassembled WGS sequence"/>
</dbReference>
<keyword evidence="1" id="KW-0732">Signal</keyword>
<dbReference type="RefSeq" id="WP_382382254.1">
    <property type="nucleotide sequence ID" value="NZ_JBHMEZ010000009.1"/>
</dbReference>
<dbReference type="SUPFAM" id="SSF53474">
    <property type="entry name" value="alpha/beta-Hydrolases"/>
    <property type="match status" value="1"/>
</dbReference>
<proteinExistence type="predicted"/>
<reference evidence="3 4" key="1">
    <citation type="submission" date="2024-09" db="EMBL/GenBank/DDBJ databases">
        <authorList>
            <person name="Sun Q."/>
            <person name="Mori K."/>
        </authorList>
    </citation>
    <scope>NUCLEOTIDE SEQUENCE [LARGE SCALE GENOMIC DNA]</scope>
    <source>
        <strain evidence="3 4">CECT 8286</strain>
    </source>
</reference>
<keyword evidence="3" id="KW-0378">Hydrolase</keyword>
<feature type="chain" id="PRO_5045454786" evidence="1">
    <location>
        <begin position="24"/>
        <end position="259"/>
    </location>
</feature>
<comment type="caution">
    <text evidence="3">The sequence shown here is derived from an EMBL/GenBank/DDBJ whole genome shotgun (WGS) entry which is preliminary data.</text>
</comment>